<dbReference type="Pfam" id="PF13189">
    <property type="entry name" value="Cytidylate_kin2"/>
    <property type="match status" value="1"/>
</dbReference>
<dbReference type="EMBL" id="DWXE01000008">
    <property type="protein sequence ID" value="HJB90343.1"/>
    <property type="molecule type" value="Genomic_DNA"/>
</dbReference>
<organism evidence="1 2">
    <name type="scientific">Candidatus Eisenbergiella merdigallinarum</name>
    <dbReference type="NCBI Taxonomy" id="2838552"/>
    <lineage>
        <taxon>Bacteria</taxon>
        <taxon>Bacillati</taxon>
        <taxon>Bacillota</taxon>
        <taxon>Clostridia</taxon>
        <taxon>Lachnospirales</taxon>
        <taxon>Lachnospiraceae</taxon>
        <taxon>Eisenbergiella</taxon>
    </lineage>
</organism>
<gene>
    <name evidence="1" type="ORF">H9763_02620</name>
</gene>
<accession>A0A9D2MP51</accession>
<dbReference type="GO" id="GO:0016301">
    <property type="term" value="F:kinase activity"/>
    <property type="evidence" value="ECO:0007669"/>
    <property type="project" value="UniProtKB-KW"/>
</dbReference>
<sequence length="204" mass="23734">MERQMVITIGRSFGSNGREIGERLADALGIHFYDRNLIDMAARKSGLERSLVGNADEKLIGRFLELTAGLELISENTNERIYRAQAEVIRSIVKRGESCVFVGRGADYVLRNHHEVLKVFVYAPLDRRIETVMKRYNFKRDEAEKVIRHMDKTRRNYYEYFTDRHWDQKEGKDLLVDSSEFGIQGTVELIKSAAICKLERDWDV</sequence>
<dbReference type="InterPro" id="IPR027417">
    <property type="entry name" value="P-loop_NTPase"/>
</dbReference>
<evidence type="ECO:0000313" key="1">
    <source>
        <dbReference type="EMBL" id="HJB90343.1"/>
    </source>
</evidence>
<dbReference type="AlphaFoldDB" id="A0A9D2MP51"/>
<keyword evidence="1" id="KW-0418">Kinase</keyword>
<dbReference type="SUPFAM" id="SSF52540">
    <property type="entry name" value="P-loop containing nucleoside triphosphate hydrolases"/>
    <property type="match status" value="1"/>
</dbReference>
<evidence type="ECO:0000313" key="2">
    <source>
        <dbReference type="Proteomes" id="UP000886883"/>
    </source>
</evidence>
<name>A0A9D2MP51_9FIRM</name>
<protein>
    <submittedName>
        <fullName evidence="1">Cytidylate kinase-like family protein</fullName>
    </submittedName>
</protein>
<dbReference type="Proteomes" id="UP000886883">
    <property type="component" value="Unassembled WGS sequence"/>
</dbReference>
<comment type="caution">
    <text evidence="1">The sequence shown here is derived from an EMBL/GenBank/DDBJ whole genome shotgun (WGS) entry which is preliminary data.</text>
</comment>
<dbReference type="Gene3D" id="3.40.50.300">
    <property type="entry name" value="P-loop containing nucleotide triphosphate hydrolases"/>
    <property type="match status" value="1"/>
</dbReference>
<reference evidence="1" key="1">
    <citation type="journal article" date="2021" name="PeerJ">
        <title>Extensive microbial diversity within the chicken gut microbiome revealed by metagenomics and culture.</title>
        <authorList>
            <person name="Gilroy R."/>
            <person name="Ravi A."/>
            <person name="Getino M."/>
            <person name="Pursley I."/>
            <person name="Horton D.L."/>
            <person name="Alikhan N.F."/>
            <person name="Baker D."/>
            <person name="Gharbi K."/>
            <person name="Hall N."/>
            <person name="Watson M."/>
            <person name="Adriaenssens E.M."/>
            <person name="Foster-Nyarko E."/>
            <person name="Jarju S."/>
            <person name="Secka A."/>
            <person name="Antonio M."/>
            <person name="Oren A."/>
            <person name="Chaudhuri R.R."/>
            <person name="La Ragione R."/>
            <person name="Hildebrand F."/>
            <person name="Pallen M.J."/>
        </authorList>
    </citation>
    <scope>NUCLEOTIDE SEQUENCE</scope>
    <source>
        <strain evidence="1">USAMLcec3-2134</strain>
    </source>
</reference>
<keyword evidence="1" id="KW-0808">Transferase</keyword>
<proteinExistence type="predicted"/>
<reference evidence="1" key="2">
    <citation type="submission" date="2021-04" db="EMBL/GenBank/DDBJ databases">
        <authorList>
            <person name="Gilroy R."/>
        </authorList>
    </citation>
    <scope>NUCLEOTIDE SEQUENCE</scope>
    <source>
        <strain evidence="1">USAMLcec3-2134</strain>
    </source>
</reference>